<dbReference type="GO" id="GO:0008831">
    <property type="term" value="F:dTDP-4-dehydrorhamnose reductase activity"/>
    <property type="evidence" value="ECO:0007669"/>
    <property type="project" value="UniProtKB-EC"/>
</dbReference>
<comment type="pathway">
    <text evidence="1 6">Carbohydrate biosynthesis; dTDP-L-rhamnose biosynthesis.</text>
</comment>
<keyword evidence="9" id="KW-1185">Reference proteome</keyword>
<reference evidence="9" key="1">
    <citation type="submission" date="2016-10" db="EMBL/GenBank/DDBJ databases">
        <authorList>
            <person name="Varghese N."/>
            <person name="Submissions S."/>
        </authorList>
    </citation>
    <scope>NUCLEOTIDE SEQUENCE [LARGE SCALE GENOMIC DNA]</scope>
    <source>
        <strain evidence="9">DSM 17101</strain>
    </source>
</reference>
<keyword evidence="6" id="KW-0560">Oxidoreductase</keyword>
<comment type="function">
    <text evidence="6">Catalyzes the reduction of dTDP-6-deoxy-L-lyxo-4-hexulose to yield dTDP-L-rhamnose.</text>
</comment>
<evidence type="ECO:0000259" key="7">
    <source>
        <dbReference type="Pfam" id="PF04321"/>
    </source>
</evidence>
<comment type="cofactor">
    <cofactor evidence="6">
        <name>Mg(2+)</name>
        <dbReference type="ChEBI" id="CHEBI:18420"/>
    </cofactor>
    <text evidence="6">Binds 1 Mg(2+) ion per monomer.</text>
</comment>
<dbReference type="AlphaFoldDB" id="A0A1H0TRY8"/>
<dbReference type="GO" id="GO:0005829">
    <property type="term" value="C:cytosol"/>
    <property type="evidence" value="ECO:0007669"/>
    <property type="project" value="TreeGrafter"/>
</dbReference>
<gene>
    <name evidence="8" type="ORF">SAMN04489708_11637</name>
</gene>
<proteinExistence type="inferred from homology"/>
<dbReference type="EMBL" id="FNJL01000016">
    <property type="protein sequence ID" value="SDP56326.1"/>
    <property type="molecule type" value="Genomic_DNA"/>
</dbReference>
<evidence type="ECO:0000256" key="6">
    <source>
        <dbReference type="RuleBase" id="RU364082"/>
    </source>
</evidence>
<protein>
    <recommendedName>
        <fullName evidence="4 6">dTDP-4-dehydrorhamnose reductase</fullName>
        <ecNumber evidence="3 6">1.1.1.133</ecNumber>
    </recommendedName>
</protein>
<dbReference type="InterPro" id="IPR029903">
    <property type="entry name" value="RmlD-like-bd"/>
</dbReference>
<dbReference type="Gene3D" id="3.90.25.10">
    <property type="entry name" value="UDP-galactose 4-epimerase, domain 1"/>
    <property type="match status" value="1"/>
</dbReference>
<dbReference type="RefSeq" id="WP_167361266.1">
    <property type="nucleotide sequence ID" value="NZ_CP028290.1"/>
</dbReference>
<dbReference type="EC" id="1.1.1.133" evidence="3 6"/>
<dbReference type="GO" id="GO:0019305">
    <property type="term" value="P:dTDP-rhamnose biosynthetic process"/>
    <property type="evidence" value="ECO:0007669"/>
    <property type="project" value="UniProtKB-UniPathway"/>
</dbReference>
<accession>A0A1H0TRY8</accession>
<evidence type="ECO:0000256" key="2">
    <source>
        <dbReference type="ARBA" id="ARBA00010944"/>
    </source>
</evidence>
<sequence length="308" mass="33824">MRDPDELSGLQGARVLITGAGGMLGSAFARHLAAHVPTAVVAALDRSAFDVRHREQAEALRAWRPDIVIHCAVCSDVNWCEDHPDEAAQVQVLGSRHVAALARECEARFFFPQTFLVYDGSETVDETTPARPLSVYGRLKLEAEQMALQHAPDALVVRMGGFFGEQARDKNFVGKLIPHLAGMLCSGADRMEIGDRVWQPTLTDDLAYNGLLLLARGETGRFCMASHGQASFFELASEIVRLLGLDGRIEIARVAAETMARKEKAMRPAAVVMRNAALQARGLDRQRSWQDSLASYLAQPYFTTMFAP</sequence>
<comment type="similarity">
    <text evidence="2 6">Belongs to the dTDP-4-dehydrorhamnose reductase family.</text>
</comment>
<dbReference type="Gene3D" id="3.40.50.720">
    <property type="entry name" value="NAD(P)-binding Rossmann-like Domain"/>
    <property type="match status" value="1"/>
</dbReference>
<dbReference type="InterPro" id="IPR005913">
    <property type="entry name" value="dTDP_dehydrorham_reduct"/>
</dbReference>
<dbReference type="UniPathway" id="UPA00124"/>
<keyword evidence="6" id="KW-0521">NADP</keyword>
<evidence type="ECO:0000256" key="3">
    <source>
        <dbReference type="ARBA" id="ARBA00012929"/>
    </source>
</evidence>
<dbReference type="Pfam" id="PF04321">
    <property type="entry name" value="RmlD_sub_bind"/>
    <property type="match status" value="1"/>
</dbReference>
<name>A0A1H0TRY8_9BURK</name>
<dbReference type="SUPFAM" id="SSF51735">
    <property type="entry name" value="NAD(P)-binding Rossmann-fold domains"/>
    <property type="match status" value="1"/>
</dbReference>
<evidence type="ECO:0000313" key="8">
    <source>
        <dbReference type="EMBL" id="SDP56326.1"/>
    </source>
</evidence>
<evidence type="ECO:0000256" key="1">
    <source>
        <dbReference type="ARBA" id="ARBA00004781"/>
    </source>
</evidence>
<evidence type="ECO:0000256" key="5">
    <source>
        <dbReference type="ARBA" id="ARBA00048200"/>
    </source>
</evidence>
<evidence type="ECO:0000313" key="9">
    <source>
        <dbReference type="Proteomes" id="UP000199317"/>
    </source>
</evidence>
<dbReference type="InterPro" id="IPR036291">
    <property type="entry name" value="NAD(P)-bd_dom_sf"/>
</dbReference>
<feature type="domain" description="RmlD-like substrate binding" evidence="7">
    <location>
        <begin position="14"/>
        <end position="299"/>
    </location>
</feature>
<organism evidence="8 9">
    <name type="scientific">Paracidovorax cattleyae</name>
    <dbReference type="NCBI Taxonomy" id="80868"/>
    <lineage>
        <taxon>Bacteria</taxon>
        <taxon>Pseudomonadati</taxon>
        <taxon>Pseudomonadota</taxon>
        <taxon>Betaproteobacteria</taxon>
        <taxon>Burkholderiales</taxon>
        <taxon>Comamonadaceae</taxon>
        <taxon>Paracidovorax</taxon>
    </lineage>
</organism>
<dbReference type="PANTHER" id="PTHR10491">
    <property type="entry name" value="DTDP-4-DEHYDRORHAMNOSE REDUCTASE"/>
    <property type="match status" value="1"/>
</dbReference>
<dbReference type="PANTHER" id="PTHR10491:SF4">
    <property type="entry name" value="METHIONINE ADENOSYLTRANSFERASE 2 SUBUNIT BETA"/>
    <property type="match status" value="1"/>
</dbReference>
<dbReference type="Proteomes" id="UP000199317">
    <property type="component" value="Unassembled WGS sequence"/>
</dbReference>
<evidence type="ECO:0000256" key="4">
    <source>
        <dbReference type="ARBA" id="ARBA00017099"/>
    </source>
</evidence>
<comment type="catalytic activity">
    <reaction evidence="5 6">
        <text>dTDP-beta-L-rhamnose + NADP(+) = dTDP-4-dehydro-beta-L-rhamnose + NADPH + H(+)</text>
        <dbReference type="Rhea" id="RHEA:21796"/>
        <dbReference type="ChEBI" id="CHEBI:15378"/>
        <dbReference type="ChEBI" id="CHEBI:57510"/>
        <dbReference type="ChEBI" id="CHEBI:57783"/>
        <dbReference type="ChEBI" id="CHEBI:58349"/>
        <dbReference type="ChEBI" id="CHEBI:62830"/>
        <dbReference type="EC" id="1.1.1.133"/>
    </reaction>
</comment>